<dbReference type="Pfam" id="PF15890">
    <property type="entry name" value="Peptidase_Mx1"/>
    <property type="match status" value="1"/>
</dbReference>
<dbReference type="EMBL" id="AMEP01000065">
    <property type="protein sequence ID" value="EKY01623.1"/>
    <property type="molecule type" value="Genomic_DNA"/>
</dbReference>
<feature type="chain" id="PRO_5003955077" description="Substrate import-associated zinc metallohydrolase lipoprotein" evidence="1">
    <location>
        <begin position="21"/>
        <end position="294"/>
    </location>
</feature>
<dbReference type="RefSeq" id="WP_009162194.1">
    <property type="nucleotide sequence ID" value="NZ_KB290984.1"/>
</dbReference>
<organism evidence="2 3">
    <name type="scientific">Hoylesella saccharolytica F0055</name>
    <dbReference type="NCBI Taxonomy" id="1127699"/>
    <lineage>
        <taxon>Bacteria</taxon>
        <taxon>Pseudomonadati</taxon>
        <taxon>Bacteroidota</taxon>
        <taxon>Bacteroidia</taxon>
        <taxon>Bacteroidales</taxon>
        <taxon>Prevotellaceae</taxon>
        <taxon>Hoylesella</taxon>
    </lineage>
</organism>
<dbReference type="OrthoDB" id="1113652at2"/>
<evidence type="ECO:0000313" key="3">
    <source>
        <dbReference type="Proteomes" id="UP000010433"/>
    </source>
</evidence>
<gene>
    <name evidence="2" type="ORF">HMPREF9151_00980</name>
</gene>
<keyword evidence="1" id="KW-0732">Signal</keyword>
<reference evidence="2 3" key="1">
    <citation type="submission" date="2012-05" db="EMBL/GenBank/DDBJ databases">
        <authorList>
            <person name="Weinstock G."/>
            <person name="Sodergren E."/>
            <person name="Lobos E.A."/>
            <person name="Fulton L."/>
            <person name="Fulton R."/>
            <person name="Courtney L."/>
            <person name="Fronick C."/>
            <person name="O'Laughlin M."/>
            <person name="Godfrey J."/>
            <person name="Wilson R.M."/>
            <person name="Miner T."/>
            <person name="Farmer C."/>
            <person name="Delehaunty K."/>
            <person name="Cordes M."/>
            <person name="Minx P."/>
            <person name="Tomlinson C."/>
            <person name="Chen J."/>
            <person name="Wollam A."/>
            <person name="Pepin K.H."/>
            <person name="Bhonagiri V."/>
            <person name="Zhang X."/>
            <person name="Suruliraj S."/>
            <person name="Warren W."/>
            <person name="Mitreva M."/>
            <person name="Mardis E.R."/>
            <person name="Wilson R.K."/>
        </authorList>
    </citation>
    <scope>NUCLEOTIDE SEQUENCE [LARGE SCALE GENOMIC DNA]</scope>
    <source>
        <strain evidence="2 3">F0055</strain>
    </source>
</reference>
<dbReference type="Proteomes" id="UP000010433">
    <property type="component" value="Unassembled WGS sequence"/>
</dbReference>
<proteinExistence type="predicted"/>
<evidence type="ECO:0000256" key="1">
    <source>
        <dbReference type="SAM" id="SignalP"/>
    </source>
</evidence>
<comment type="caution">
    <text evidence="2">The sequence shown here is derived from an EMBL/GenBank/DDBJ whole genome shotgun (WGS) entry which is preliminary data.</text>
</comment>
<dbReference type="Gene3D" id="3.40.390.70">
    <property type="match status" value="1"/>
</dbReference>
<protein>
    <recommendedName>
        <fullName evidence="4">Substrate import-associated zinc metallohydrolase lipoprotein</fullName>
    </recommendedName>
</protein>
<name>L1NE24_9BACT</name>
<sequence length="294" mass="33486">MKTLYISLAVLATVCGGLIACSDDNPSGASIFSTETVQRDAFETWLLKNYAYPYNVDFKYKLQDIETDIKYNLIPADSAKTAKLAIITKYLWFDAYTEVAGQDFVKANVPRIILPVGSPAYNSEGTMVLGTAEGGYKVVLYMVNNLTPEMFANYDRLNYFYFHTMHHEFTHILNQKKPYDKAYDLITKSDYISGNWYRISDKTAHQKGFVSPYAMSEPREDIAELLAFYVTYSPTQWQGILTDAGTKGATLINEKLKLLKTYMQESWNVDLDQLRDAVLRRGATLDKLDLEHLN</sequence>
<keyword evidence="3" id="KW-1185">Reference proteome</keyword>
<dbReference type="NCBIfam" id="TIGR04549">
    <property type="entry name" value="LP_HExxH_w_tonB"/>
    <property type="match status" value="1"/>
</dbReference>
<accession>L1NE24</accession>
<evidence type="ECO:0000313" key="2">
    <source>
        <dbReference type="EMBL" id="EKY01623.1"/>
    </source>
</evidence>
<dbReference type="InterPro" id="IPR030890">
    <property type="entry name" value="LP_HExxH_w_TonB"/>
</dbReference>
<dbReference type="AlphaFoldDB" id="L1NE24"/>
<dbReference type="STRING" id="1127699.HMPREF9151_00980"/>
<dbReference type="PATRIC" id="fig|1127699.3.peg.903"/>
<feature type="signal peptide" evidence="1">
    <location>
        <begin position="1"/>
        <end position="20"/>
    </location>
</feature>
<evidence type="ECO:0008006" key="4">
    <source>
        <dbReference type="Google" id="ProtNLM"/>
    </source>
</evidence>
<dbReference type="PROSITE" id="PS51257">
    <property type="entry name" value="PROKAR_LIPOPROTEIN"/>
    <property type="match status" value="1"/>
</dbReference>
<dbReference type="HOGENOM" id="CLU_048099_0_0_10"/>